<feature type="signal peptide" evidence="4">
    <location>
        <begin position="1"/>
        <end position="28"/>
    </location>
</feature>
<dbReference type="PANTHER" id="PTHR11069">
    <property type="entry name" value="GLUCOSYLCERAMIDASE"/>
    <property type="match status" value="1"/>
</dbReference>
<proteinExistence type="inferred from homology"/>
<organism evidence="6 7">
    <name type="scientific">Paenibacillus hexagrammi</name>
    <dbReference type="NCBI Taxonomy" id="2908839"/>
    <lineage>
        <taxon>Bacteria</taxon>
        <taxon>Bacillati</taxon>
        <taxon>Bacillota</taxon>
        <taxon>Bacilli</taxon>
        <taxon>Bacillales</taxon>
        <taxon>Paenibacillaceae</taxon>
        <taxon>Paenibacillus</taxon>
    </lineage>
</organism>
<sequence length="158" mass="17382">MFGKRKKAGSILALSAMLLASFSSVSSAAGSSVTLYKDTTYQTIWGFGAAANHPVNELKNNYTSAVQSQILDKLFKVDESNAGLSMVRLEINPYTSSEDAVQTTFMPSDGVLDWNTDLHQRWFAQEAKNRGMNQFYAVPWSPPGWMKDNGSPNIMEGT</sequence>
<evidence type="ECO:0000256" key="3">
    <source>
        <dbReference type="ARBA" id="ARBA00022801"/>
    </source>
</evidence>
<accession>A0ABY3SGB6</accession>
<dbReference type="InterPro" id="IPR001139">
    <property type="entry name" value="Glyco_hydro_30"/>
</dbReference>
<keyword evidence="2 4" id="KW-0732">Signal</keyword>
<evidence type="ECO:0000256" key="2">
    <source>
        <dbReference type="ARBA" id="ARBA00022729"/>
    </source>
</evidence>
<evidence type="ECO:0000259" key="5">
    <source>
        <dbReference type="Pfam" id="PF02057"/>
    </source>
</evidence>
<dbReference type="InterPro" id="IPR017853">
    <property type="entry name" value="GH"/>
</dbReference>
<reference evidence="6 7" key="1">
    <citation type="journal article" date="2024" name="Int. J. Syst. Evol. Microbiol.">
        <title>Paenibacillus hexagrammi sp. nov., a novel bacterium isolated from the gut content of Hexagrammos agrammus.</title>
        <authorList>
            <person name="Jung H.K."/>
            <person name="Kim D.G."/>
            <person name="Zin H."/>
            <person name="Park J."/>
            <person name="Jung H."/>
            <person name="Kim Y.O."/>
            <person name="Kong H.J."/>
            <person name="Kim J.W."/>
            <person name="Kim Y.S."/>
        </authorList>
    </citation>
    <scope>NUCLEOTIDE SEQUENCE [LARGE SCALE GENOMIC DNA]</scope>
    <source>
        <strain evidence="6 7">YPD9-1</strain>
    </source>
</reference>
<evidence type="ECO:0000256" key="1">
    <source>
        <dbReference type="ARBA" id="ARBA00005382"/>
    </source>
</evidence>
<dbReference type="RefSeq" id="WP_235118853.1">
    <property type="nucleotide sequence ID" value="NZ_CP090978.1"/>
</dbReference>
<gene>
    <name evidence="6" type="ORF">L0M14_22940</name>
</gene>
<name>A0ABY3SGB6_9BACL</name>
<dbReference type="InterPro" id="IPR049161">
    <property type="entry name" value="GH59_cat"/>
</dbReference>
<dbReference type="EMBL" id="CP090978">
    <property type="protein sequence ID" value="UJF32503.1"/>
    <property type="molecule type" value="Genomic_DNA"/>
</dbReference>
<feature type="domain" description="Glycosyl hydrolase family 59 catalytic" evidence="5">
    <location>
        <begin position="48"/>
        <end position="149"/>
    </location>
</feature>
<comment type="similarity">
    <text evidence="1">Belongs to the glycosyl hydrolase 30 family.</text>
</comment>
<dbReference type="Pfam" id="PF02057">
    <property type="entry name" value="Glyco_hydro_59"/>
    <property type="match status" value="1"/>
</dbReference>
<keyword evidence="7" id="KW-1185">Reference proteome</keyword>
<dbReference type="Gene3D" id="3.20.20.80">
    <property type="entry name" value="Glycosidases"/>
    <property type="match status" value="1"/>
</dbReference>
<dbReference type="SUPFAM" id="SSF51445">
    <property type="entry name" value="(Trans)glycosidases"/>
    <property type="match status" value="1"/>
</dbReference>
<keyword evidence="3" id="KW-0378">Hydrolase</keyword>
<evidence type="ECO:0000313" key="7">
    <source>
        <dbReference type="Proteomes" id="UP001649230"/>
    </source>
</evidence>
<evidence type="ECO:0000313" key="6">
    <source>
        <dbReference type="EMBL" id="UJF32503.1"/>
    </source>
</evidence>
<dbReference type="Proteomes" id="UP001649230">
    <property type="component" value="Chromosome"/>
</dbReference>
<feature type="chain" id="PRO_5045542703" description="Glycosyl hydrolase family 59 catalytic domain-containing protein" evidence="4">
    <location>
        <begin position="29"/>
        <end position="158"/>
    </location>
</feature>
<evidence type="ECO:0000256" key="4">
    <source>
        <dbReference type="SAM" id="SignalP"/>
    </source>
</evidence>
<protein>
    <recommendedName>
        <fullName evidence="5">Glycosyl hydrolase family 59 catalytic domain-containing protein</fullName>
    </recommendedName>
</protein>